<dbReference type="AlphaFoldDB" id="A0A9D9HTL1"/>
<sequence>MKKICFFILAMFAVLSAGATDYYLTGNFNNWSSNANKFTQSGDGYEITVTDCFGEIKVLINGQWGSENELGAVTAGDDVVLGETYTLQQGQTNLKVGREGYGYTNAKFKLQIVEGAYKLTFVSGEEYSLVTTYQIVGGYNEWKLENAIQFEDVNGVLTAVVPNLTGGFKIISNRSWDKEWGTNLTTNAGLEFNVPYVMSEKSEGQISNLSLANPFGGYTNAKLTLQVGADGTMTLTLIEGTVNRTEADWYMPGTVLGWDCTDAQKLSPVAGQENTYQITIPEFGADFKMVYGSWGLQFGATNGQTWQLNQEYTCSLTEENIHATDDNARYTNCTVTLVVDYENAVVKFTVASEDTGEPTSLQQTEVEPVATKIIENGQVLIIKDGVRYNMMGVKVD</sequence>
<name>A0A9D9HTL1_9BACT</name>
<dbReference type="Proteomes" id="UP000823641">
    <property type="component" value="Unassembled WGS sequence"/>
</dbReference>
<organism evidence="2 3">
    <name type="scientific">Candidatus Gallipaludibacter merdavium</name>
    <dbReference type="NCBI Taxonomy" id="2840839"/>
    <lineage>
        <taxon>Bacteria</taxon>
        <taxon>Pseudomonadati</taxon>
        <taxon>Bacteroidota</taxon>
        <taxon>Bacteroidia</taxon>
        <taxon>Bacteroidales</taxon>
        <taxon>Candidatus Gallipaludibacter</taxon>
    </lineage>
</organism>
<evidence type="ECO:0008006" key="4">
    <source>
        <dbReference type="Google" id="ProtNLM"/>
    </source>
</evidence>
<reference evidence="2" key="2">
    <citation type="journal article" date="2021" name="PeerJ">
        <title>Extensive microbial diversity within the chicken gut microbiome revealed by metagenomics and culture.</title>
        <authorList>
            <person name="Gilroy R."/>
            <person name="Ravi A."/>
            <person name="Getino M."/>
            <person name="Pursley I."/>
            <person name="Horton D.L."/>
            <person name="Alikhan N.F."/>
            <person name="Baker D."/>
            <person name="Gharbi K."/>
            <person name="Hall N."/>
            <person name="Watson M."/>
            <person name="Adriaenssens E.M."/>
            <person name="Foster-Nyarko E."/>
            <person name="Jarju S."/>
            <person name="Secka A."/>
            <person name="Antonio M."/>
            <person name="Oren A."/>
            <person name="Chaudhuri R.R."/>
            <person name="La Ragione R."/>
            <person name="Hildebrand F."/>
            <person name="Pallen M.J."/>
        </authorList>
    </citation>
    <scope>NUCLEOTIDE SEQUENCE</scope>
    <source>
        <strain evidence="2">G3-3990</strain>
    </source>
</reference>
<dbReference type="EMBL" id="JADIMG010000047">
    <property type="protein sequence ID" value="MBO8459623.1"/>
    <property type="molecule type" value="Genomic_DNA"/>
</dbReference>
<dbReference type="Gene3D" id="2.60.40.10">
    <property type="entry name" value="Immunoglobulins"/>
    <property type="match status" value="1"/>
</dbReference>
<keyword evidence="1" id="KW-0732">Signal</keyword>
<gene>
    <name evidence="2" type="ORF">IAA73_04725</name>
</gene>
<evidence type="ECO:0000313" key="2">
    <source>
        <dbReference type="EMBL" id="MBO8459623.1"/>
    </source>
</evidence>
<dbReference type="InterPro" id="IPR014756">
    <property type="entry name" value="Ig_E-set"/>
</dbReference>
<feature type="signal peptide" evidence="1">
    <location>
        <begin position="1"/>
        <end position="19"/>
    </location>
</feature>
<accession>A0A9D9HTL1</accession>
<reference evidence="2" key="1">
    <citation type="submission" date="2020-10" db="EMBL/GenBank/DDBJ databases">
        <authorList>
            <person name="Gilroy R."/>
        </authorList>
    </citation>
    <scope>NUCLEOTIDE SEQUENCE</scope>
    <source>
        <strain evidence="2">G3-3990</strain>
    </source>
</reference>
<comment type="caution">
    <text evidence="2">The sequence shown here is derived from an EMBL/GenBank/DDBJ whole genome shotgun (WGS) entry which is preliminary data.</text>
</comment>
<evidence type="ECO:0000313" key="3">
    <source>
        <dbReference type="Proteomes" id="UP000823641"/>
    </source>
</evidence>
<protein>
    <recommendedName>
        <fullName evidence="4">SusF/SusE family outer membrane protein</fullName>
    </recommendedName>
</protein>
<evidence type="ECO:0000256" key="1">
    <source>
        <dbReference type="SAM" id="SignalP"/>
    </source>
</evidence>
<proteinExistence type="predicted"/>
<feature type="chain" id="PRO_5039176132" description="SusF/SusE family outer membrane protein" evidence="1">
    <location>
        <begin position="20"/>
        <end position="396"/>
    </location>
</feature>
<dbReference type="SUPFAM" id="SSF81296">
    <property type="entry name" value="E set domains"/>
    <property type="match status" value="1"/>
</dbReference>
<dbReference type="InterPro" id="IPR013783">
    <property type="entry name" value="Ig-like_fold"/>
</dbReference>